<name>A0AAD1FJZ8_STRIT</name>
<accession>A0AAD1FJZ8</accession>
<proteinExistence type="predicted"/>
<evidence type="ECO:0000313" key="1">
    <source>
        <dbReference type="EMBL" id="BAW17402.1"/>
    </source>
</evidence>
<dbReference type="AlphaFoldDB" id="A0AAD1FJZ8"/>
<dbReference type="Proteomes" id="UP000217792">
    <property type="component" value="Chromosome"/>
</dbReference>
<organism evidence="1 2">
    <name type="scientific">Streptococcus intermedius</name>
    <dbReference type="NCBI Taxonomy" id="1338"/>
    <lineage>
        <taxon>Bacteria</taxon>
        <taxon>Bacillati</taxon>
        <taxon>Bacillota</taxon>
        <taxon>Bacilli</taxon>
        <taxon>Lactobacillales</taxon>
        <taxon>Streptococcaceae</taxon>
        <taxon>Streptococcus</taxon>
        <taxon>Streptococcus anginosus group</taxon>
    </lineage>
</organism>
<gene>
    <name evidence="1" type="ORF">SITYG_14230</name>
</gene>
<dbReference type="RefSeq" id="WP_221761918.1">
    <property type="nucleotide sequence ID" value="NZ_AP014880.1"/>
</dbReference>
<evidence type="ECO:0000313" key="2">
    <source>
        <dbReference type="Proteomes" id="UP000217792"/>
    </source>
</evidence>
<sequence>MTETYHLDSQGRQMFETFNKPALDDAVAQGKTIRFSHDPELPQYEKSAIRWEWDYLQEHHGYKRLKPREGYWYGTK</sequence>
<dbReference type="EMBL" id="AP014880">
    <property type="protein sequence ID" value="BAW17402.1"/>
    <property type="molecule type" value="Genomic_DNA"/>
</dbReference>
<reference evidence="1 2" key="1">
    <citation type="journal article" date="2017" name="Infect. Immun.">
        <title>Characterization of the Pathogenicity of Streptococcus intermedius TYG1620 Isolated from a Human Brain Abscess Based on the Complete Genome Sequence with Transcriptome Analysis and Transposon Mutagenesis in a Murine Subcutaneous Abscess Model.</title>
        <authorList>
            <person name="Hasegawa N."/>
            <person name="Sekizuka T."/>
            <person name="Sugi Y."/>
            <person name="Kawakami N."/>
            <person name="Ogasawara Y."/>
            <person name="Kato K."/>
            <person name="Yamashita A."/>
            <person name="Takeuchi F."/>
            <person name="Kuroda M."/>
        </authorList>
    </citation>
    <scope>NUCLEOTIDE SEQUENCE [LARGE SCALE GENOMIC DNA]</scope>
    <source>
        <strain evidence="1 2">TYG1620</strain>
    </source>
</reference>
<protein>
    <submittedName>
        <fullName evidence="1">Uncharacterized protein</fullName>
    </submittedName>
</protein>